<dbReference type="GO" id="GO:0031145">
    <property type="term" value="P:anaphase-promoting complex-dependent catabolic process"/>
    <property type="evidence" value="ECO:0000318"/>
    <property type="project" value="GO_Central"/>
</dbReference>
<dbReference type="STRING" id="5722.A2GCC9"/>
<dbReference type="VEuPathDB" id="TrichDB:TVAG_383790"/>
<dbReference type="InParanoid" id="A2GCC9"/>
<dbReference type="InterPro" id="IPR015943">
    <property type="entry name" value="WD40/YVTN_repeat-like_dom_sf"/>
</dbReference>
<dbReference type="VEuPathDB" id="TrichDB:TVAGG3_0901800"/>
<dbReference type="eggNOG" id="KOG0305">
    <property type="taxonomic scope" value="Eukaryota"/>
</dbReference>
<accession>A2GCC9</accession>
<dbReference type="GO" id="GO:0010997">
    <property type="term" value="F:anaphase-promoting complex binding"/>
    <property type="evidence" value="ECO:0000318"/>
    <property type="project" value="GO_Central"/>
</dbReference>
<feature type="compositionally biased region" description="Polar residues" evidence="7">
    <location>
        <begin position="46"/>
        <end position="75"/>
    </location>
</feature>
<dbReference type="GO" id="GO:0051301">
    <property type="term" value="P:cell division"/>
    <property type="evidence" value="ECO:0007669"/>
    <property type="project" value="UniProtKB-KW"/>
</dbReference>
<evidence type="ECO:0000256" key="3">
    <source>
        <dbReference type="ARBA" id="ARBA00022737"/>
    </source>
</evidence>
<feature type="repeat" description="WD" evidence="6">
    <location>
        <begin position="329"/>
        <end position="363"/>
    </location>
</feature>
<evidence type="ECO:0000256" key="7">
    <source>
        <dbReference type="SAM" id="MobiDB-lite"/>
    </source>
</evidence>
<dbReference type="OrthoDB" id="10263272at2759"/>
<dbReference type="Proteomes" id="UP000001542">
    <property type="component" value="Unassembled WGS sequence"/>
</dbReference>
<name>A2GCC9_TRIV3</name>
<dbReference type="PROSITE" id="PS50082">
    <property type="entry name" value="WD_REPEATS_2"/>
    <property type="match status" value="1"/>
</dbReference>
<dbReference type="GO" id="GO:1905786">
    <property type="term" value="P:positive regulation of anaphase-promoting complex-dependent catabolic process"/>
    <property type="evidence" value="ECO:0000318"/>
    <property type="project" value="GO_Central"/>
</dbReference>
<dbReference type="GO" id="GO:0005680">
    <property type="term" value="C:anaphase-promoting complex"/>
    <property type="evidence" value="ECO:0000318"/>
    <property type="project" value="GO_Central"/>
</dbReference>
<protein>
    <submittedName>
        <fullName evidence="8">Uncharacterized protein</fullName>
    </submittedName>
</protein>
<dbReference type="EMBL" id="DS115036">
    <property type="protein sequence ID" value="EAX85190.1"/>
    <property type="molecule type" value="Genomic_DNA"/>
</dbReference>
<dbReference type="AlphaFoldDB" id="A2GCC9"/>
<dbReference type="InterPro" id="IPR001680">
    <property type="entry name" value="WD40_rpt"/>
</dbReference>
<dbReference type="PROSITE" id="PS50294">
    <property type="entry name" value="WD_REPEATS_REGION"/>
    <property type="match status" value="1"/>
</dbReference>
<dbReference type="InterPro" id="IPR036322">
    <property type="entry name" value="WD40_repeat_dom_sf"/>
</dbReference>
<dbReference type="KEGG" id="tva:4742828"/>
<keyword evidence="5" id="KW-0131">Cell cycle</keyword>
<dbReference type="SMR" id="A2GCC9"/>
<dbReference type="SUPFAM" id="SSF50978">
    <property type="entry name" value="WD40 repeat-like"/>
    <property type="match status" value="1"/>
</dbReference>
<evidence type="ECO:0000256" key="6">
    <source>
        <dbReference type="PROSITE-ProRule" id="PRU00221"/>
    </source>
</evidence>
<keyword evidence="1 6" id="KW-0853">WD repeat</keyword>
<evidence type="ECO:0000256" key="4">
    <source>
        <dbReference type="ARBA" id="ARBA00022776"/>
    </source>
</evidence>
<keyword evidence="4" id="KW-0498">Mitosis</keyword>
<gene>
    <name evidence="8" type="ORF">TVAG_383790</name>
</gene>
<keyword evidence="9" id="KW-1185">Reference proteome</keyword>
<dbReference type="PANTHER" id="PTHR19918:SF8">
    <property type="entry name" value="FI02843P"/>
    <property type="match status" value="1"/>
</dbReference>
<evidence type="ECO:0000256" key="5">
    <source>
        <dbReference type="ARBA" id="ARBA00023306"/>
    </source>
</evidence>
<dbReference type="Pfam" id="PF00400">
    <property type="entry name" value="WD40"/>
    <property type="match status" value="1"/>
</dbReference>
<feature type="compositionally biased region" description="Polar residues" evidence="7">
    <location>
        <begin position="1"/>
        <end position="12"/>
    </location>
</feature>
<dbReference type="SMART" id="SM00320">
    <property type="entry name" value="WD40"/>
    <property type="match status" value="4"/>
</dbReference>
<organism evidence="8 9">
    <name type="scientific">Trichomonas vaginalis (strain ATCC PRA-98 / G3)</name>
    <dbReference type="NCBI Taxonomy" id="412133"/>
    <lineage>
        <taxon>Eukaryota</taxon>
        <taxon>Metamonada</taxon>
        <taxon>Parabasalia</taxon>
        <taxon>Trichomonadida</taxon>
        <taxon>Trichomonadidae</taxon>
        <taxon>Trichomonas</taxon>
    </lineage>
</organism>
<evidence type="ECO:0000313" key="8">
    <source>
        <dbReference type="EMBL" id="EAX85190.1"/>
    </source>
</evidence>
<dbReference type="PANTHER" id="PTHR19918">
    <property type="entry name" value="CELL DIVISION CYCLE 20 CDC20 FIZZY -RELATED"/>
    <property type="match status" value="1"/>
</dbReference>
<keyword evidence="2" id="KW-0132">Cell division</keyword>
<reference evidence="8" key="1">
    <citation type="submission" date="2006-10" db="EMBL/GenBank/DDBJ databases">
        <authorList>
            <person name="Amadeo P."/>
            <person name="Zhao Q."/>
            <person name="Wortman J."/>
            <person name="Fraser-Liggett C."/>
            <person name="Carlton J."/>
        </authorList>
    </citation>
    <scope>NUCLEOTIDE SEQUENCE</scope>
    <source>
        <strain evidence="8">G3</strain>
    </source>
</reference>
<dbReference type="GO" id="GO:1990757">
    <property type="term" value="F:ubiquitin ligase activator activity"/>
    <property type="evidence" value="ECO:0000318"/>
    <property type="project" value="GO_Central"/>
</dbReference>
<evidence type="ECO:0000256" key="1">
    <source>
        <dbReference type="ARBA" id="ARBA00022574"/>
    </source>
</evidence>
<dbReference type="RefSeq" id="XP_001298120.1">
    <property type="nucleotide sequence ID" value="XM_001298119.1"/>
</dbReference>
<reference evidence="8" key="2">
    <citation type="journal article" date="2007" name="Science">
        <title>Draft genome sequence of the sexually transmitted pathogen Trichomonas vaginalis.</title>
        <authorList>
            <person name="Carlton J.M."/>
            <person name="Hirt R.P."/>
            <person name="Silva J.C."/>
            <person name="Delcher A.L."/>
            <person name="Schatz M."/>
            <person name="Zhao Q."/>
            <person name="Wortman J.R."/>
            <person name="Bidwell S.L."/>
            <person name="Alsmark U.C.M."/>
            <person name="Besteiro S."/>
            <person name="Sicheritz-Ponten T."/>
            <person name="Noel C.J."/>
            <person name="Dacks J.B."/>
            <person name="Foster P.G."/>
            <person name="Simillion C."/>
            <person name="Van de Peer Y."/>
            <person name="Miranda-Saavedra D."/>
            <person name="Barton G.J."/>
            <person name="Westrop G.D."/>
            <person name="Mueller S."/>
            <person name="Dessi D."/>
            <person name="Fiori P.L."/>
            <person name="Ren Q."/>
            <person name="Paulsen I."/>
            <person name="Zhang H."/>
            <person name="Bastida-Corcuera F.D."/>
            <person name="Simoes-Barbosa A."/>
            <person name="Brown M.T."/>
            <person name="Hayes R.D."/>
            <person name="Mukherjee M."/>
            <person name="Okumura C.Y."/>
            <person name="Schneider R."/>
            <person name="Smith A.J."/>
            <person name="Vanacova S."/>
            <person name="Villalvazo M."/>
            <person name="Haas B.J."/>
            <person name="Pertea M."/>
            <person name="Feldblyum T.V."/>
            <person name="Utterback T.R."/>
            <person name="Shu C.L."/>
            <person name="Osoegawa K."/>
            <person name="de Jong P.J."/>
            <person name="Hrdy I."/>
            <person name="Horvathova L."/>
            <person name="Zubacova Z."/>
            <person name="Dolezal P."/>
            <person name="Malik S.B."/>
            <person name="Logsdon J.M. Jr."/>
            <person name="Henze K."/>
            <person name="Gupta A."/>
            <person name="Wang C.C."/>
            <person name="Dunne R.L."/>
            <person name="Upcroft J.A."/>
            <person name="Upcroft P."/>
            <person name="White O."/>
            <person name="Salzberg S.L."/>
            <person name="Tang P."/>
            <person name="Chiu C.-H."/>
            <person name="Lee Y.-S."/>
            <person name="Embley T.M."/>
            <person name="Coombs G.H."/>
            <person name="Mottram J.C."/>
            <person name="Tachezy J."/>
            <person name="Fraser-Liggett C.M."/>
            <person name="Johnson P.J."/>
        </authorList>
    </citation>
    <scope>NUCLEOTIDE SEQUENCE [LARGE SCALE GENOMIC DNA]</scope>
    <source>
        <strain evidence="8">G3</strain>
    </source>
</reference>
<feature type="compositionally biased region" description="Polar residues" evidence="7">
    <location>
        <begin position="22"/>
        <end position="34"/>
    </location>
</feature>
<evidence type="ECO:0000313" key="9">
    <source>
        <dbReference type="Proteomes" id="UP000001542"/>
    </source>
</evidence>
<sequence>MYSSPFSYSTKGGFSRALASPNKAQSPLRSNRISPYSKDRFVSPAKSPSRSPLREGTNSIVDTSANKRQSTPTTPKNRRAPIAEDNILDAPDVQKSLPVKLIDFNKNGDLAIALGTSIYIWSQGQVTELMNGGTQFDAVSWCDEGLIISGNGNIELWDVRQQVAFFAFQNHERRCSAISASGSMAATGGADGITRITDTRSGDFQELKLHSKCGEISSLAWSYDGRYLAAGANHVVGVFKSKQPQLYEASGKVQSLSWTQGDILYAADYDQGNVQMIRATMNSVLNQVDTGSPISGLCYTDSWGLVTASAVTGDWSIYTPRELKLISDYHGHSDGIINITACEERNLVATIGLDETLRIWTLKEPRGPLNSPSVVRRPPSPFGNFGIR</sequence>
<keyword evidence="3" id="KW-0677">Repeat</keyword>
<feature type="region of interest" description="Disordered" evidence="7">
    <location>
        <begin position="1"/>
        <end position="81"/>
    </location>
</feature>
<proteinExistence type="predicted"/>
<dbReference type="OMA" id="INITACE"/>
<dbReference type="Gene3D" id="2.130.10.10">
    <property type="entry name" value="YVTN repeat-like/Quinoprotein amine dehydrogenase"/>
    <property type="match status" value="1"/>
</dbReference>
<evidence type="ECO:0000256" key="2">
    <source>
        <dbReference type="ARBA" id="ARBA00022618"/>
    </source>
</evidence>
<dbReference type="InterPro" id="IPR033010">
    <property type="entry name" value="Cdc20/Fizzy"/>
</dbReference>